<dbReference type="NCBIfam" id="TIGR04022">
    <property type="entry name" value="sulfur_SfnB"/>
    <property type="match status" value="1"/>
</dbReference>
<feature type="domain" description="Acyl-CoA dehydrogenase C-terminal" evidence="4">
    <location>
        <begin position="244"/>
        <end position="377"/>
    </location>
</feature>
<dbReference type="GO" id="GO:0050660">
    <property type="term" value="F:flavin adenine dinucleotide binding"/>
    <property type="evidence" value="ECO:0007669"/>
    <property type="project" value="InterPro"/>
</dbReference>
<dbReference type="Pfam" id="PF08028">
    <property type="entry name" value="Acyl-CoA_dh_2"/>
    <property type="match status" value="1"/>
</dbReference>
<dbReference type="Gene3D" id="1.10.540.10">
    <property type="entry name" value="Acyl-CoA dehydrogenase/oxidase, N-terminal domain"/>
    <property type="match status" value="1"/>
</dbReference>
<keyword evidence="1" id="KW-0560">Oxidoreductase</keyword>
<proteinExistence type="inferred from homology"/>
<evidence type="ECO:0000313" key="5">
    <source>
        <dbReference type="EMBL" id="KKA63611.1"/>
    </source>
</evidence>
<dbReference type="SUPFAM" id="SSF47203">
    <property type="entry name" value="Acyl-CoA dehydrogenase C-terminal domain-like"/>
    <property type="match status" value="1"/>
</dbReference>
<dbReference type="InterPro" id="IPR036250">
    <property type="entry name" value="AcylCo_DH-like_C"/>
</dbReference>
<dbReference type="OrthoDB" id="6502068at2"/>
<dbReference type="InterPro" id="IPR037069">
    <property type="entry name" value="AcylCoA_DH/ox_N_sf"/>
</dbReference>
<dbReference type="InterPro" id="IPR023922">
    <property type="entry name" value="S04_starv_induced_SfnB"/>
</dbReference>
<dbReference type="PIRSF" id="PIRSF016578">
    <property type="entry name" value="HsaA"/>
    <property type="match status" value="1"/>
</dbReference>
<dbReference type="Gene3D" id="1.20.140.10">
    <property type="entry name" value="Butyryl-CoA Dehydrogenase, subunit A, domain 3"/>
    <property type="match status" value="1"/>
</dbReference>
<evidence type="ECO:0000256" key="1">
    <source>
        <dbReference type="ARBA" id="ARBA00023002"/>
    </source>
</evidence>
<dbReference type="InterPro" id="IPR013786">
    <property type="entry name" value="AcylCoA_DH/ox_N"/>
</dbReference>
<evidence type="ECO:0000259" key="4">
    <source>
        <dbReference type="Pfam" id="PF08028"/>
    </source>
</evidence>
<dbReference type="GO" id="GO:0005737">
    <property type="term" value="C:cytoplasm"/>
    <property type="evidence" value="ECO:0007669"/>
    <property type="project" value="TreeGrafter"/>
</dbReference>
<organism evidence="5 6">
    <name type="scientific">Tatumella morbirosei</name>
    <dbReference type="NCBI Taxonomy" id="642227"/>
    <lineage>
        <taxon>Bacteria</taxon>
        <taxon>Pseudomonadati</taxon>
        <taxon>Pseudomonadota</taxon>
        <taxon>Gammaproteobacteria</taxon>
        <taxon>Enterobacterales</taxon>
        <taxon>Erwiniaceae</taxon>
        <taxon>Tatumella</taxon>
    </lineage>
</organism>
<dbReference type="AlphaFoldDB" id="A0A0F5BW64"/>
<evidence type="ECO:0000313" key="6">
    <source>
        <dbReference type="Proteomes" id="UP000029577"/>
    </source>
</evidence>
<dbReference type="Gene3D" id="2.40.110.10">
    <property type="entry name" value="Butyryl-CoA Dehydrogenase, subunit A, domain 2"/>
    <property type="match status" value="1"/>
</dbReference>
<dbReference type="RefSeq" id="WP_046791615.1">
    <property type="nucleotide sequence ID" value="NZ_JPKR02000001.1"/>
</dbReference>
<accession>A0A0F5BW64</accession>
<dbReference type="PANTHER" id="PTHR48083">
    <property type="entry name" value="MEDIUM-CHAIN SPECIFIC ACYL-COA DEHYDROGENASE, MITOCHONDRIAL-RELATED"/>
    <property type="match status" value="1"/>
</dbReference>
<keyword evidence="6" id="KW-1185">Reference proteome</keyword>
<dbReference type="PANTHER" id="PTHR48083:SF19">
    <property type="entry name" value="FLAVIN-DEPENDENT MONOOXYGENASE, OXYGENASE SUBUNIT HSAA"/>
    <property type="match status" value="1"/>
</dbReference>
<dbReference type="SUPFAM" id="SSF56645">
    <property type="entry name" value="Acyl-CoA dehydrogenase NM domain-like"/>
    <property type="match status" value="1"/>
</dbReference>
<dbReference type="InterPro" id="IPR046373">
    <property type="entry name" value="Acyl-CoA_Oxase/DH_mid-dom_sf"/>
</dbReference>
<dbReference type="GO" id="GO:0016712">
    <property type="term" value="F:oxidoreductase activity, acting on paired donors, with incorporation or reduction of molecular oxygen, reduced flavin or flavoprotein as one donor, and incorporation of one atom of oxygen"/>
    <property type="evidence" value="ECO:0007669"/>
    <property type="project" value="TreeGrafter"/>
</dbReference>
<sequence length="402" mass="43036">MTVSQVSPKHPAAVITSPQQAVSVARELADAIRSGSAVRDRDRILPLRELEQFFASGLGGITVPKSFGGAGVPTATLAEVTSIISEADSAIGQVPQNHYYALEVLRVNGSPQQQQRLYAEVLAGVHLGNALAEFSSPAAHQRSTSILPQGDHYRLQGRKFYATGALFADRIPTAARDENGNDQLVFVPRHQSGVTVIDDWSGFGQRTTGSGTVVFEQVLIGGEDIVPFSSAFERPTTVGPFAQIIHAAIGQGIARAAFNDMLGFIRQQARPWPDSGLERAADDPLTLDRIGLLAARLQGGDALLSTAGLAVDAAQADPDAGSVAEASLQVAAARAWTTEVSLQAGNLLFELSGTRSALREHNLDRHWRNARTHTLHDPVRWKYPIIGNYLLNGVLPPRRGTI</sequence>
<dbReference type="InterPro" id="IPR009100">
    <property type="entry name" value="AcylCoA_DH/oxidase_NM_dom_sf"/>
</dbReference>
<feature type="domain" description="Acyl-CoA dehydrogenase/oxidase N-terminal" evidence="3">
    <location>
        <begin position="25"/>
        <end position="124"/>
    </location>
</feature>
<dbReference type="InterPro" id="IPR050741">
    <property type="entry name" value="Acyl-CoA_dehydrogenase"/>
</dbReference>
<evidence type="ECO:0000256" key="2">
    <source>
        <dbReference type="ARBA" id="ARBA00049661"/>
    </source>
</evidence>
<dbReference type="EMBL" id="JPKR02000001">
    <property type="protein sequence ID" value="KKA63611.1"/>
    <property type="molecule type" value="Genomic_DNA"/>
</dbReference>
<dbReference type="InterPro" id="IPR013107">
    <property type="entry name" value="Acyl-CoA_DH_C"/>
</dbReference>
<reference evidence="5" key="1">
    <citation type="submission" date="2014-12" db="EMBL/GenBank/DDBJ databases">
        <title>The draft genome of the Tatumella morbirosei type strain, LMG23360T isolated from pineapple rot.</title>
        <authorList>
            <person name="Smits T.H."/>
            <person name="Palmer M."/>
            <person name="Venter S.N."/>
            <person name="Duffy B."/>
            <person name="Steenkamp E.T."/>
            <person name="Chan W.Y."/>
            <person name="Coutinho T.A."/>
            <person name="Coetzee M.P."/>
            <person name="De Maayer P."/>
        </authorList>
    </citation>
    <scope>NUCLEOTIDE SEQUENCE [LARGE SCALE GENOMIC DNA]</scope>
    <source>
        <strain evidence="5">LMG 23360</strain>
    </source>
</reference>
<dbReference type="Proteomes" id="UP000029577">
    <property type="component" value="Unassembled WGS sequence"/>
</dbReference>
<dbReference type="GO" id="GO:0003995">
    <property type="term" value="F:acyl-CoA dehydrogenase activity"/>
    <property type="evidence" value="ECO:0007669"/>
    <property type="project" value="TreeGrafter"/>
</dbReference>
<gene>
    <name evidence="5" type="ORF">HA49_21445</name>
</gene>
<comment type="caution">
    <text evidence="5">The sequence shown here is derived from an EMBL/GenBank/DDBJ whole genome shotgun (WGS) entry which is preliminary data.</text>
</comment>
<dbReference type="GO" id="GO:0033539">
    <property type="term" value="P:fatty acid beta-oxidation using acyl-CoA dehydrogenase"/>
    <property type="evidence" value="ECO:0007669"/>
    <property type="project" value="TreeGrafter"/>
</dbReference>
<comment type="similarity">
    <text evidence="2">Belongs to the HpaH/HsaA monooxygenase family.</text>
</comment>
<dbReference type="STRING" id="642227.HA49_21445"/>
<evidence type="ECO:0000259" key="3">
    <source>
        <dbReference type="Pfam" id="PF02771"/>
    </source>
</evidence>
<dbReference type="Pfam" id="PF02771">
    <property type="entry name" value="Acyl-CoA_dh_N"/>
    <property type="match status" value="1"/>
</dbReference>
<name>A0A0F5BW64_9GAMM</name>
<protein>
    <submittedName>
        <fullName evidence="5">Acyl-CoA dehydrogenase</fullName>
    </submittedName>
</protein>